<feature type="compositionally biased region" description="Basic and acidic residues" evidence="1">
    <location>
        <begin position="153"/>
        <end position="165"/>
    </location>
</feature>
<evidence type="ECO:0000313" key="6">
    <source>
        <dbReference type="Proteomes" id="UP000015354"/>
    </source>
</evidence>
<dbReference type="SUPFAM" id="SSF46565">
    <property type="entry name" value="Chaperone J-domain"/>
    <property type="match status" value="1"/>
</dbReference>
<protein>
    <submittedName>
        <fullName evidence="4">Chaperone DnaJ protein</fullName>
    </submittedName>
</protein>
<dbReference type="AlphaFoldDB" id="S9UDU0"/>
<dbReference type="Proteomes" id="UP000015354">
    <property type="component" value="Unassembled WGS sequence"/>
</dbReference>
<reference evidence="4" key="2">
    <citation type="submission" date="2013-03" db="EMBL/GenBank/DDBJ databases">
        <authorList>
            <person name="Motta M.C.M."/>
            <person name="Martins A.C.A."/>
            <person name="Preta C.M.C.C."/>
            <person name="Silva R."/>
            <person name="de Souza S.S."/>
            <person name="Klein C.C."/>
            <person name="de Almeida L.G.P."/>
            <person name="Cunha O.L."/>
            <person name="Colabardini A.C."/>
            <person name="Lima B.A."/>
            <person name="Machado C.R."/>
            <person name="Soares C.M.A."/>
            <person name="de Menezes C.B.A."/>
            <person name="Bartolomeu D.C."/>
            <person name="Grisard E.C."/>
            <person name="Fantinatti-Garboggini F."/>
            <person name="Rodrigues-Luiz G.F."/>
            <person name="Wagner G."/>
            <person name="Goldman G.H."/>
            <person name="Fietto J.L.R."/>
            <person name="Ciapina L.P."/>
            <person name="Brocchi M."/>
            <person name="Elias M.C."/>
            <person name="Goldman M.H.S."/>
            <person name="Sagot M.-F."/>
            <person name="Pereira M."/>
            <person name="Stoco P.H."/>
            <person name="Teixeira S.M.R."/>
            <person name="de Mendonca-Neto R.P."/>
            <person name="Maciel T.E.F."/>
            <person name="Mendes T.A.O."/>
            <person name="Urmenyi T.P."/>
            <person name="Teixeira M.M.G."/>
            <person name="de Camargo E.F.P."/>
            <person name="de Sousa W."/>
            <person name="Schenkman S."/>
            <person name="de Vasconcelos A.T.R."/>
        </authorList>
    </citation>
    <scope>NUCLEOTIDE SEQUENCE</scope>
</reference>
<dbReference type="EMBL" id="ATMH01006015">
    <property type="protein sequence ID" value="EPY26914.1"/>
    <property type="molecule type" value="Genomic_DNA"/>
</dbReference>
<proteinExistence type="predicted"/>
<feature type="domain" description="J" evidence="3">
    <location>
        <begin position="18"/>
        <end position="83"/>
    </location>
</feature>
<sequence>MFRRCPLFLCSVGKGPFDPYKILGITPAASKKEIKSAYHRLVLKYHPDTGPEGNAERFNAVHEAYEAVKDGKWKPTAEAQRSGADNGPYGWDPKMRMYVYEQPGSTKDGYVSGQTEVVLKIVMITCFLFVFIRFAMLWSSKRASNKVHALQHDESAPTDSVHADDGNEVQWTSFAHAENETTSSASSFDQTVDPFSRK</sequence>
<accession>S9UDU0</accession>
<dbReference type="Pfam" id="PF00226">
    <property type="entry name" value="DnaJ"/>
    <property type="match status" value="1"/>
</dbReference>
<dbReference type="InterPro" id="IPR050817">
    <property type="entry name" value="DjlA_DnaK_co-chaperone"/>
</dbReference>
<organism evidence="4 6">
    <name type="scientific">Strigomonas culicis</name>
    <dbReference type="NCBI Taxonomy" id="28005"/>
    <lineage>
        <taxon>Eukaryota</taxon>
        <taxon>Discoba</taxon>
        <taxon>Euglenozoa</taxon>
        <taxon>Kinetoplastea</taxon>
        <taxon>Metakinetoplastina</taxon>
        <taxon>Trypanosomatida</taxon>
        <taxon>Trypanosomatidae</taxon>
        <taxon>Strigomonadinae</taxon>
        <taxon>Strigomonas</taxon>
    </lineage>
</organism>
<dbReference type="PROSITE" id="PS50076">
    <property type="entry name" value="DNAJ_2"/>
    <property type="match status" value="1"/>
</dbReference>
<evidence type="ECO:0000256" key="1">
    <source>
        <dbReference type="SAM" id="MobiDB-lite"/>
    </source>
</evidence>
<name>S9UDU0_9TRYP</name>
<dbReference type="SMART" id="SM00271">
    <property type="entry name" value="DnaJ"/>
    <property type="match status" value="1"/>
</dbReference>
<keyword evidence="2" id="KW-0812">Transmembrane</keyword>
<evidence type="ECO:0000256" key="2">
    <source>
        <dbReference type="SAM" id="Phobius"/>
    </source>
</evidence>
<dbReference type="PRINTS" id="PR00625">
    <property type="entry name" value="JDOMAIN"/>
</dbReference>
<evidence type="ECO:0000259" key="3">
    <source>
        <dbReference type="PROSITE" id="PS50076"/>
    </source>
</evidence>
<dbReference type="EMBL" id="ATMH01000889">
    <property type="protein sequence ID" value="EPY35832.1"/>
    <property type="molecule type" value="Genomic_DNA"/>
</dbReference>
<dbReference type="OrthoDB" id="445556at2759"/>
<dbReference type="Gene3D" id="1.10.287.110">
    <property type="entry name" value="DnaJ domain"/>
    <property type="match status" value="1"/>
</dbReference>
<feature type="compositionally biased region" description="Polar residues" evidence="1">
    <location>
        <begin position="180"/>
        <end position="190"/>
    </location>
</feature>
<reference evidence="4 6" key="1">
    <citation type="journal article" date="2013" name="PLoS ONE">
        <title>Predicting the Proteins of Angomonas deanei, Strigomonas culicis and Their Respective Endosymbionts Reveals New Aspects of the Trypanosomatidae Family.</title>
        <authorList>
            <person name="Motta M.C."/>
            <person name="Martins A.C."/>
            <person name="de Souza S.S."/>
            <person name="Catta-Preta C.M."/>
            <person name="Silva R."/>
            <person name="Klein C.C."/>
            <person name="de Almeida L.G."/>
            <person name="de Lima Cunha O."/>
            <person name="Ciapina L.P."/>
            <person name="Brocchi M."/>
            <person name="Colabardini A.C."/>
            <person name="de Araujo Lima B."/>
            <person name="Machado C.R."/>
            <person name="de Almeida Soares C.M."/>
            <person name="Probst C.M."/>
            <person name="de Menezes C.B."/>
            <person name="Thompson C.E."/>
            <person name="Bartholomeu D.C."/>
            <person name="Gradia D.F."/>
            <person name="Pavoni D.P."/>
            <person name="Grisard E.C."/>
            <person name="Fantinatti-Garboggini F."/>
            <person name="Marchini F.K."/>
            <person name="Rodrigues-Luiz G.F."/>
            <person name="Wagner G."/>
            <person name="Goldman G.H."/>
            <person name="Fietto J.L."/>
            <person name="Elias M.C."/>
            <person name="Goldman M.H."/>
            <person name="Sagot M.F."/>
            <person name="Pereira M."/>
            <person name="Stoco P.H."/>
            <person name="de Mendonca-Neto R.P."/>
            <person name="Teixeira S.M."/>
            <person name="Maciel T.E."/>
            <person name="de Oliveira Mendes T.A."/>
            <person name="Urmenyi T.P."/>
            <person name="de Souza W."/>
            <person name="Schenkman S."/>
            <person name="de Vasconcelos A.T."/>
        </authorList>
    </citation>
    <scope>NUCLEOTIDE SEQUENCE [LARGE SCALE GENOMIC DNA]</scope>
</reference>
<keyword evidence="2" id="KW-0472">Membrane</keyword>
<evidence type="ECO:0000313" key="4">
    <source>
        <dbReference type="EMBL" id="EPY26914.1"/>
    </source>
</evidence>
<gene>
    <name evidence="5" type="ORF">STCU_00889</name>
    <name evidence="4" type="ORF">STCU_06015</name>
</gene>
<comment type="caution">
    <text evidence="4">The sequence shown here is derived from an EMBL/GenBank/DDBJ whole genome shotgun (WGS) entry which is preliminary data.</text>
</comment>
<dbReference type="CDD" id="cd06257">
    <property type="entry name" value="DnaJ"/>
    <property type="match status" value="1"/>
</dbReference>
<evidence type="ECO:0000313" key="5">
    <source>
        <dbReference type="EMBL" id="EPY35832.1"/>
    </source>
</evidence>
<dbReference type="InterPro" id="IPR001623">
    <property type="entry name" value="DnaJ_domain"/>
</dbReference>
<keyword evidence="2" id="KW-1133">Transmembrane helix</keyword>
<feature type="region of interest" description="Disordered" evidence="1">
    <location>
        <begin position="153"/>
        <end position="198"/>
    </location>
</feature>
<dbReference type="InterPro" id="IPR036869">
    <property type="entry name" value="J_dom_sf"/>
</dbReference>
<feature type="transmembrane region" description="Helical" evidence="2">
    <location>
        <begin position="117"/>
        <end position="136"/>
    </location>
</feature>
<dbReference type="PANTHER" id="PTHR24074">
    <property type="entry name" value="CO-CHAPERONE PROTEIN DJLA"/>
    <property type="match status" value="1"/>
</dbReference>
<keyword evidence="6" id="KW-1185">Reference proteome</keyword>